<feature type="domain" description="RecF/RecN/SMC N-terminal" evidence="11">
    <location>
        <begin position="2"/>
        <end position="523"/>
    </location>
</feature>
<dbReference type="FunFam" id="3.40.50.300:FF:000356">
    <property type="entry name" value="DNA repair protein RecN"/>
    <property type="match status" value="1"/>
</dbReference>
<dbReference type="GO" id="GO:0009432">
    <property type="term" value="P:SOS response"/>
    <property type="evidence" value="ECO:0007669"/>
    <property type="project" value="TreeGrafter"/>
</dbReference>
<protein>
    <recommendedName>
        <fullName evidence="3 9">DNA repair protein RecN</fullName>
    </recommendedName>
    <alternativeName>
        <fullName evidence="8 9">Recombination protein N</fullName>
    </alternativeName>
</protein>
<feature type="coiled-coil region" evidence="10">
    <location>
        <begin position="333"/>
        <end position="367"/>
    </location>
</feature>
<evidence type="ECO:0000256" key="3">
    <source>
        <dbReference type="ARBA" id="ARBA00021315"/>
    </source>
</evidence>
<gene>
    <name evidence="12" type="primary">recN</name>
    <name evidence="12" type="ORF">JW984_10635</name>
</gene>
<dbReference type="EMBL" id="JAFGIX010000054">
    <property type="protein sequence ID" value="MBN1573638.1"/>
    <property type="molecule type" value="Genomic_DNA"/>
</dbReference>
<dbReference type="Gene3D" id="3.40.50.300">
    <property type="entry name" value="P-loop containing nucleotide triphosphate hydrolases"/>
    <property type="match status" value="2"/>
</dbReference>
<keyword evidence="5 9" id="KW-0227">DNA damage</keyword>
<keyword evidence="10" id="KW-0175">Coiled coil</keyword>
<evidence type="ECO:0000313" key="12">
    <source>
        <dbReference type="EMBL" id="MBN1573638.1"/>
    </source>
</evidence>
<dbReference type="CDD" id="cd03241">
    <property type="entry name" value="ABC_RecN"/>
    <property type="match status" value="2"/>
</dbReference>
<evidence type="ECO:0000259" key="11">
    <source>
        <dbReference type="Pfam" id="PF02463"/>
    </source>
</evidence>
<evidence type="ECO:0000256" key="7">
    <source>
        <dbReference type="ARBA" id="ARBA00023204"/>
    </source>
</evidence>
<evidence type="ECO:0000256" key="8">
    <source>
        <dbReference type="ARBA" id="ARBA00033408"/>
    </source>
</evidence>
<comment type="caution">
    <text evidence="12">The sequence shown here is derived from an EMBL/GenBank/DDBJ whole genome shotgun (WGS) entry which is preliminary data.</text>
</comment>
<name>A0A9D8KFQ2_9DELT</name>
<organism evidence="12 13">
    <name type="scientific">Candidatus Zymogenus saltonus</name>
    <dbReference type="NCBI Taxonomy" id="2844893"/>
    <lineage>
        <taxon>Bacteria</taxon>
        <taxon>Deltaproteobacteria</taxon>
        <taxon>Candidatus Zymogenia</taxon>
        <taxon>Candidatus Zymogeniales</taxon>
        <taxon>Candidatus Zymogenaceae</taxon>
        <taxon>Candidatus Zymogenus</taxon>
    </lineage>
</organism>
<evidence type="ECO:0000256" key="6">
    <source>
        <dbReference type="ARBA" id="ARBA00022840"/>
    </source>
</evidence>
<keyword evidence="7 9" id="KW-0234">DNA repair</keyword>
<keyword evidence="4" id="KW-0547">Nucleotide-binding</keyword>
<dbReference type="FunFam" id="3.40.50.300:FF:000319">
    <property type="entry name" value="DNA repair protein RecN"/>
    <property type="match status" value="1"/>
</dbReference>
<dbReference type="Pfam" id="PF02463">
    <property type="entry name" value="SMC_N"/>
    <property type="match status" value="1"/>
</dbReference>
<dbReference type="Proteomes" id="UP000809273">
    <property type="component" value="Unassembled WGS sequence"/>
</dbReference>
<dbReference type="SUPFAM" id="SSF52540">
    <property type="entry name" value="P-loop containing nucleoside triphosphate hydrolases"/>
    <property type="match status" value="1"/>
</dbReference>
<proteinExistence type="inferred from homology"/>
<keyword evidence="6" id="KW-0067">ATP-binding</keyword>
<dbReference type="NCBIfam" id="TIGR00634">
    <property type="entry name" value="recN"/>
    <property type="match status" value="1"/>
</dbReference>
<comment type="function">
    <text evidence="1 9">May be involved in recombinational repair of damaged DNA.</text>
</comment>
<dbReference type="PANTHER" id="PTHR11059">
    <property type="entry name" value="DNA REPAIR PROTEIN RECN"/>
    <property type="match status" value="1"/>
</dbReference>
<dbReference type="InterPro" id="IPR027417">
    <property type="entry name" value="P-loop_NTPase"/>
</dbReference>
<evidence type="ECO:0000256" key="10">
    <source>
        <dbReference type="SAM" id="Coils"/>
    </source>
</evidence>
<dbReference type="GO" id="GO:0043590">
    <property type="term" value="C:bacterial nucleoid"/>
    <property type="evidence" value="ECO:0007669"/>
    <property type="project" value="TreeGrafter"/>
</dbReference>
<dbReference type="AlphaFoldDB" id="A0A9D8KFQ2"/>
<dbReference type="GO" id="GO:0006310">
    <property type="term" value="P:DNA recombination"/>
    <property type="evidence" value="ECO:0007669"/>
    <property type="project" value="InterPro"/>
</dbReference>
<dbReference type="GO" id="GO:0006281">
    <property type="term" value="P:DNA repair"/>
    <property type="evidence" value="ECO:0007669"/>
    <property type="project" value="UniProtKB-KW"/>
</dbReference>
<evidence type="ECO:0000256" key="4">
    <source>
        <dbReference type="ARBA" id="ARBA00022741"/>
    </source>
</evidence>
<dbReference type="NCBIfam" id="NF008121">
    <property type="entry name" value="PRK10869.1"/>
    <property type="match status" value="1"/>
</dbReference>
<dbReference type="PIRSF" id="PIRSF003128">
    <property type="entry name" value="RecN"/>
    <property type="match status" value="1"/>
</dbReference>
<comment type="similarity">
    <text evidence="2 9">Belongs to the RecN family.</text>
</comment>
<evidence type="ECO:0000256" key="9">
    <source>
        <dbReference type="PIRNR" id="PIRNR003128"/>
    </source>
</evidence>
<sequence>MLVELTIKDFAIIDQLTVTFSNGLNILSGETGAGKSIIINAVNLILGDRAQSDLIRTGSEEAVVEALFTLPEKNPIYDFLSKRGIEGGGNELVIKRVISKAGKNRIFINGSLSTITTLSEVGEELINISGQHEHQTLLRPERHLDVIDEYGRLMPLRMEVAQSVGRLKKLIEELDSIKFDEREKARKEEFLRFQIKEIEEAKLVSGEEEGLKSERVILANAEKLYKRAEEARGSLYAIEGSAQELVGSALANLKEIANIDGEISPLVESLSGALYIIEDAAKELSAYSSKISFDPKRLEEVEERLRLISSLKKKYAPSPDASTADIIAFGERAKEELTGIEKSEERMEELEKKIEAERERAFSLSNSLSEMRGRVSKIFSSKIVDEVKSLGMGGTTFTVAIERDRATGDDKLSAGGYVITGKGIDRLQFLISPNIGEEPRPLARVASGGELSRILLSMKKTLAETQVIPTLIFDEVDSGIGGGIAQVVGRKLREVSFHQQVICITHLPQIAGFADTHYSVVKETRLNRTITKVERLSQDERVMEIARMLGGETITETTLRHAKEMIKSALDAGKGRHN</sequence>
<dbReference type="InterPro" id="IPR004604">
    <property type="entry name" value="DNA_recomb/repair_RecN"/>
</dbReference>
<accession>A0A9D8KFQ2</accession>
<dbReference type="PANTHER" id="PTHR11059:SF0">
    <property type="entry name" value="DNA REPAIR PROTEIN RECN"/>
    <property type="match status" value="1"/>
</dbReference>
<reference evidence="12" key="2">
    <citation type="submission" date="2021-01" db="EMBL/GenBank/DDBJ databases">
        <authorList>
            <person name="Hahn C.R."/>
            <person name="Youssef N.H."/>
            <person name="Elshahed M."/>
        </authorList>
    </citation>
    <scope>NUCLEOTIDE SEQUENCE</scope>
    <source>
        <strain evidence="12">Zod_Metabat.24</strain>
    </source>
</reference>
<dbReference type="GO" id="GO:0005524">
    <property type="term" value="F:ATP binding"/>
    <property type="evidence" value="ECO:0007669"/>
    <property type="project" value="UniProtKB-KW"/>
</dbReference>
<evidence type="ECO:0000256" key="5">
    <source>
        <dbReference type="ARBA" id="ARBA00022763"/>
    </source>
</evidence>
<evidence type="ECO:0000256" key="2">
    <source>
        <dbReference type="ARBA" id="ARBA00009441"/>
    </source>
</evidence>
<dbReference type="InterPro" id="IPR003395">
    <property type="entry name" value="RecF/RecN/SMC_N"/>
</dbReference>
<reference evidence="12" key="1">
    <citation type="journal article" date="2021" name="Environ. Microbiol.">
        <title>Genomic characterization of three novel Desulfobacterota classes expand the metabolic and phylogenetic diversity of the phylum.</title>
        <authorList>
            <person name="Murphy C.L."/>
            <person name="Biggerstaff J."/>
            <person name="Eichhorn A."/>
            <person name="Ewing E."/>
            <person name="Shahan R."/>
            <person name="Soriano D."/>
            <person name="Stewart S."/>
            <person name="VanMol K."/>
            <person name="Walker R."/>
            <person name="Walters P."/>
            <person name="Elshahed M.S."/>
            <person name="Youssef N.H."/>
        </authorList>
    </citation>
    <scope>NUCLEOTIDE SEQUENCE</scope>
    <source>
        <strain evidence="12">Zod_Metabat.24</strain>
    </source>
</reference>
<evidence type="ECO:0000256" key="1">
    <source>
        <dbReference type="ARBA" id="ARBA00003618"/>
    </source>
</evidence>
<evidence type="ECO:0000313" key="13">
    <source>
        <dbReference type="Proteomes" id="UP000809273"/>
    </source>
</evidence>